<dbReference type="OrthoDB" id="758145at2"/>
<dbReference type="EMBL" id="QLMC01000002">
    <property type="protein sequence ID" value="RAK00139.1"/>
    <property type="molecule type" value="Genomic_DNA"/>
</dbReference>
<gene>
    <name evidence="2" type="ORF">LX87_01837</name>
</gene>
<dbReference type="CDD" id="cd00038">
    <property type="entry name" value="CAP_ED"/>
    <property type="match status" value="1"/>
</dbReference>
<dbReference type="InterPro" id="IPR014710">
    <property type="entry name" value="RmlC-like_jellyroll"/>
</dbReference>
<proteinExistence type="predicted"/>
<reference evidence="2 3" key="1">
    <citation type="submission" date="2018-06" db="EMBL/GenBank/DDBJ databases">
        <title>Genomic Encyclopedia of Archaeal and Bacterial Type Strains, Phase II (KMG-II): from individual species to whole genera.</title>
        <authorList>
            <person name="Goeker M."/>
        </authorList>
    </citation>
    <scope>NUCLEOTIDE SEQUENCE [LARGE SCALE GENOMIC DNA]</scope>
    <source>
        <strain evidence="2 3">DSM 21851</strain>
    </source>
</reference>
<organism evidence="2 3">
    <name type="scientific">Larkinella arboricola</name>
    <dbReference type="NCBI Taxonomy" id="643671"/>
    <lineage>
        <taxon>Bacteria</taxon>
        <taxon>Pseudomonadati</taxon>
        <taxon>Bacteroidota</taxon>
        <taxon>Cytophagia</taxon>
        <taxon>Cytophagales</taxon>
        <taxon>Spirosomataceae</taxon>
        <taxon>Larkinella</taxon>
    </lineage>
</organism>
<dbReference type="Gene3D" id="2.60.120.10">
    <property type="entry name" value="Jelly Rolls"/>
    <property type="match status" value="1"/>
</dbReference>
<evidence type="ECO:0000313" key="3">
    <source>
        <dbReference type="Proteomes" id="UP000248790"/>
    </source>
</evidence>
<protein>
    <submittedName>
        <fullName evidence="2">CRP-like cAMP-binding protein</fullName>
    </submittedName>
</protein>
<evidence type="ECO:0000313" key="2">
    <source>
        <dbReference type="EMBL" id="RAK00139.1"/>
    </source>
</evidence>
<dbReference type="Proteomes" id="UP000248790">
    <property type="component" value="Unassembled WGS sequence"/>
</dbReference>
<accession>A0A327X383</accession>
<sequence>MTDFIRYCNQLSPLDEQAQADLLLSIKTKTYAKGDYLLREGDVCNYIFFINSGLAKIWSYREDKEFVHCFFAEDILFSVFDSFHSRTPSKFIITALENTSATLIHFDTMESLSKKHHCIETLFRKVTDNATASMIKRISGILEENAVDRYHQFIAENPSIAQRLSLGDVAKFLGITQPSLSRIRNLK</sequence>
<dbReference type="Pfam" id="PF00027">
    <property type="entry name" value="cNMP_binding"/>
    <property type="match status" value="1"/>
</dbReference>
<keyword evidence="3" id="KW-1185">Reference proteome</keyword>
<name>A0A327X383_LARAB</name>
<dbReference type="InterPro" id="IPR000595">
    <property type="entry name" value="cNMP-bd_dom"/>
</dbReference>
<feature type="domain" description="Cyclic nucleotide-binding" evidence="1">
    <location>
        <begin position="10"/>
        <end position="112"/>
    </location>
</feature>
<dbReference type="SUPFAM" id="SSF51206">
    <property type="entry name" value="cAMP-binding domain-like"/>
    <property type="match status" value="1"/>
</dbReference>
<dbReference type="AlphaFoldDB" id="A0A327X383"/>
<dbReference type="SMART" id="SM00100">
    <property type="entry name" value="cNMP"/>
    <property type="match status" value="1"/>
</dbReference>
<dbReference type="InterPro" id="IPR018490">
    <property type="entry name" value="cNMP-bd_dom_sf"/>
</dbReference>
<evidence type="ECO:0000259" key="1">
    <source>
        <dbReference type="PROSITE" id="PS50042"/>
    </source>
</evidence>
<dbReference type="PROSITE" id="PS50042">
    <property type="entry name" value="CNMP_BINDING_3"/>
    <property type="match status" value="1"/>
</dbReference>
<dbReference type="RefSeq" id="WP_111627908.1">
    <property type="nucleotide sequence ID" value="NZ_QLMC01000002.1"/>
</dbReference>
<comment type="caution">
    <text evidence="2">The sequence shown here is derived from an EMBL/GenBank/DDBJ whole genome shotgun (WGS) entry which is preliminary data.</text>
</comment>